<dbReference type="Proteomes" id="UP001595075">
    <property type="component" value="Unassembled WGS sequence"/>
</dbReference>
<protein>
    <submittedName>
        <fullName evidence="1">Uncharacterized protein</fullName>
    </submittedName>
</protein>
<evidence type="ECO:0000313" key="1">
    <source>
        <dbReference type="EMBL" id="KAL2060106.1"/>
    </source>
</evidence>
<evidence type="ECO:0000313" key="2">
    <source>
        <dbReference type="Proteomes" id="UP001595075"/>
    </source>
</evidence>
<keyword evidence="2" id="KW-1185">Reference proteome</keyword>
<proteinExistence type="predicted"/>
<gene>
    <name evidence="1" type="ORF">VTL71DRAFT_9928</name>
</gene>
<reference evidence="1 2" key="1">
    <citation type="journal article" date="2024" name="Commun. Biol.">
        <title>Comparative genomic analysis of thermophilic fungi reveals convergent evolutionary adaptations and gene losses.</title>
        <authorList>
            <person name="Steindorff A.S."/>
            <person name="Aguilar-Pontes M.V."/>
            <person name="Robinson A.J."/>
            <person name="Andreopoulos B."/>
            <person name="LaButti K."/>
            <person name="Kuo A."/>
            <person name="Mondo S."/>
            <person name="Riley R."/>
            <person name="Otillar R."/>
            <person name="Haridas S."/>
            <person name="Lipzen A."/>
            <person name="Grimwood J."/>
            <person name="Schmutz J."/>
            <person name="Clum A."/>
            <person name="Reid I.D."/>
            <person name="Moisan M.C."/>
            <person name="Butler G."/>
            <person name="Nguyen T.T.M."/>
            <person name="Dewar K."/>
            <person name="Conant G."/>
            <person name="Drula E."/>
            <person name="Henrissat B."/>
            <person name="Hansel C."/>
            <person name="Singer S."/>
            <person name="Hutchinson M.I."/>
            <person name="de Vries R.P."/>
            <person name="Natvig D.O."/>
            <person name="Powell A.J."/>
            <person name="Tsang A."/>
            <person name="Grigoriev I.V."/>
        </authorList>
    </citation>
    <scope>NUCLEOTIDE SEQUENCE [LARGE SCALE GENOMIC DNA]</scope>
    <source>
        <strain evidence="1 2">CBS 494.80</strain>
    </source>
</reference>
<organism evidence="1 2">
    <name type="scientific">Oculimacula yallundae</name>
    <dbReference type="NCBI Taxonomy" id="86028"/>
    <lineage>
        <taxon>Eukaryota</taxon>
        <taxon>Fungi</taxon>
        <taxon>Dikarya</taxon>
        <taxon>Ascomycota</taxon>
        <taxon>Pezizomycotina</taxon>
        <taxon>Leotiomycetes</taxon>
        <taxon>Helotiales</taxon>
        <taxon>Ploettnerulaceae</taxon>
        <taxon>Oculimacula</taxon>
    </lineage>
</organism>
<dbReference type="EMBL" id="JAZHXI010000024">
    <property type="protein sequence ID" value="KAL2060106.1"/>
    <property type="molecule type" value="Genomic_DNA"/>
</dbReference>
<comment type="caution">
    <text evidence="1">The sequence shown here is derived from an EMBL/GenBank/DDBJ whole genome shotgun (WGS) entry which is preliminary data.</text>
</comment>
<name>A0ABR4BSN0_9HELO</name>
<accession>A0ABR4BSN0</accession>
<sequence length="74" mass="8494">MGQNFMGFSLVRDDRPHTCGLGSGWQENSPFIGWFYGSGRERLVFTGLRKLPECLSCFCQVFFTTPIWFTFSVV</sequence>